<reference evidence="4" key="3">
    <citation type="submission" date="2015-06" db="UniProtKB">
        <authorList>
            <consortium name="EnsemblMetazoa"/>
        </authorList>
    </citation>
    <scope>IDENTIFICATION</scope>
</reference>
<dbReference type="InterPro" id="IPR032675">
    <property type="entry name" value="LRR_dom_sf"/>
</dbReference>
<keyword evidence="5" id="KW-1185">Reference proteome</keyword>
<evidence type="ECO:0000313" key="4">
    <source>
        <dbReference type="EnsemblMetazoa" id="CapteP150790"/>
    </source>
</evidence>
<dbReference type="PROSITE" id="PS51450">
    <property type="entry name" value="LRR"/>
    <property type="match status" value="4"/>
</dbReference>
<dbReference type="SUPFAM" id="SSF52058">
    <property type="entry name" value="L domain-like"/>
    <property type="match status" value="1"/>
</dbReference>
<dbReference type="InterPro" id="IPR003591">
    <property type="entry name" value="Leu-rich_rpt_typical-subtyp"/>
</dbReference>
<dbReference type="PANTHER" id="PTHR48051:SF53">
    <property type="entry name" value="LEUCINE RICH REPEAT CONTAINING 58"/>
    <property type="match status" value="1"/>
</dbReference>
<keyword evidence="1" id="KW-0433">Leucine-rich repeat</keyword>
<accession>R7V1P8</accession>
<dbReference type="InterPro" id="IPR001611">
    <property type="entry name" value="Leu-rich_rpt"/>
</dbReference>
<dbReference type="Proteomes" id="UP000014760">
    <property type="component" value="Unassembled WGS sequence"/>
</dbReference>
<sequence>MDGYLTEENAEDLSYSDLDTFPDFLVQRADEILSLQLDHNLISSLPRSISTFVNLINLDLSNNNLRYISPCIVQLSSLRTLYLRNNELDNESLPKDFGILESLKVVNFSGNRFTDFPVQVTELPQLHVLHLGANKIKSIPKEIGSLQSLEVLYMGGNRLTEVPDEVGHLLNLKSLVLCDNRINSLPGTIPNLQNLRSLSLHNNHISTLPPKLIDLDLIELSLRNNPLVLRFVQDMVYEAPSLKELSGRVIKIKNIQYTPEDLPATLIHYLDSGSSCVNPKCKGVFFASKVEHVKFVDFCGKYRLPLLQYLCSPRCTTAPLVACSSDSESDDDLPIVENKMRRVLLG</sequence>
<dbReference type="SMART" id="SM00369">
    <property type="entry name" value="LRR_TYP"/>
    <property type="match status" value="7"/>
</dbReference>
<reference evidence="3 5" key="2">
    <citation type="journal article" date="2013" name="Nature">
        <title>Insights into bilaterian evolution from three spiralian genomes.</title>
        <authorList>
            <person name="Simakov O."/>
            <person name="Marletaz F."/>
            <person name="Cho S.J."/>
            <person name="Edsinger-Gonzales E."/>
            <person name="Havlak P."/>
            <person name="Hellsten U."/>
            <person name="Kuo D.H."/>
            <person name="Larsson T."/>
            <person name="Lv J."/>
            <person name="Arendt D."/>
            <person name="Savage R."/>
            <person name="Osoegawa K."/>
            <person name="de Jong P."/>
            <person name="Grimwood J."/>
            <person name="Chapman J.A."/>
            <person name="Shapiro H."/>
            <person name="Aerts A."/>
            <person name="Otillar R.P."/>
            <person name="Terry A.Y."/>
            <person name="Boore J.L."/>
            <person name="Grigoriev I.V."/>
            <person name="Lindberg D.R."/>
            <person name="Seaver E.C."/>
            <person name="Weisblat D.A."/>
            <person name="Putnam N.H."/>
            <person name="Rokhsar D.S."/>
        </authorList>
    </citation>
    <scope>NUCLEOTIDE SEQUENCE</scope>
    <source>
        <strain evidence="3 5">I ESC-2004</strain>
    </source>
</reference>
<dbReference type="GO" id="GO:0005737">
    <property type="term" value="C:cytoplasm"/>
    <property type="evidence" value="ECO:0007669"/>
    <property type="project" value="TreeGrafter"/>
</dbReference>
<dbReference type="FunCoup" id="R7V1P8">
    <property type="interactions" value="126"/>
</dbReference>
<dbReference type="OrthoDB" id="1053178at2759"/>
<protein>
    <recommendedName>
        <fullName evidence="6">Leucine-rich repeat-containing protein 58</fullName>
    </recommendedName>
</protein>
<gene>
    <name evidence="3" type="ORF">CAPTEDRAFT_150790</name>
</gene>
<evidence type="ECO:0000256" key="1">
    <source>
        <dbReference type="ARBA" id="ARBA00022614"/>
    </source>
</evidence>
<keyword evidence="2" id="KW-0677">Repeat</keyword>
<evidence type="ECO:0000256" key="2">
    <source>
        <dbReference type="ARBA" id="ARBA00022737"/>
    </source>
</evidence>
<evidence type="ECO:0000313" key="3">
    <source>
        <dbReference type="EMBL" id="ELU12432.1"/>
    </source>
</evidence>
<dbReference type="HOGENOM" id="CLU_000288_18_2_1"/>
<dbReference type="Gene3D" id="3.80.10.10">
    <property type="entry name" value="Ribonuclease Inhibitor"/>
    <property type="match status" value="1"/>
</dbReference>
<evidence type="ECO:0000313" key="5">
    <source>
        <dbReference type="Proteomes" id="UP000014760"/>
    </source>
</evidence>
<dbReference type="EMBL" id="KB295960">
    <property type="protein sequence ID" value="ELU12432.1"/>
    <property type="molecule type" value="Genomic_DNA"/>
</dbReference>
<dbReference type="PANTHER" id="PTHR48051">
    <property type="match status" value="1"/>
</dbReference>
<dbReference type="EMBL" id="AMQN01019582">
    <property type="status" value="NOT_ANNOTATED_CDS"/>
    <property type="molecule type" value="Genomic_DNA"/>
</dbReference>
<organism evidence="3">
    <name type="scientific">Capitella teleta</name>
    <name type="common">Polychaete worm</name>
    <dbReference type="NCBI Taxonomy" id="283909"/>
    <lineage>
        <taxon>Eukaryota</taxon>
        <taxon>Metazoa</taxon>
        <taxon>Spiralia</taxon>
        <taxon>Lophotrochozoa</taxon>
        <taxon>Annelida</taxon>
        <taxon>Polychaeta</taxon>
        <taxon>Sedentaria</taxon>
        <taxon>Scolecida</taxon>
        <taxon>Capitellidae</taxon>
        <taxon>Capitella</taxon>
    </lineage>
</organism>
<reference evidence="5" key="1">
    <citation type="submission" date="2012-12" db="EMBL/GenBank/DDBJ databases">
        <authorList>
            <person name="Hellsten U."/>
            <person name="Grimwood J."/>
            <person name="Chapman J.A."/>
            <person name="Shapiro H."/>
            <person name="Aerts A."/>
            <person name="Otillar R.P."/>
            <person name="Terry A.Y."/>
            <person name="Boore J.L."/>
            <person name="Simakov O."/>
            <person name="Marletaz F."/>
            <person name="Cho S.-J."/>
            <person name="Edsinger-Gonzales E."/>
            <person name="Havlak P."/>
            <person name="Kuo D.-H."/>
            <person name="Larsson T."/>
            <person name="Lv J."/>
            <person name="Arendt D."/>
            <person name="Savage R."/>
            <person name="Osoegawa K."/>
            <person name="de Jong P."/>
            <person name="Lindberg D.R."/>
            <person name="Seaver E.C."/>
            <person name="Weisblat D.A."/>
            <person name="Putnam N.H."/>
            <person name="Grigoriev I.V."/>
            <person name="Rokhsar D.S."/>
        </authorList>
    </citation>
    <scope>NUCLEOTIDE SEQUENCE</scope>
    <source>
        <strain evidence="5">I ESC-2004</strain>
    </source>
</reference>
<dbReference type="Pfam" id="PF13855">
    <property type="entry name" value="LRR_8"/>
    <property type="match status" value="3"/>
</dbReference>
<dbReference type="OMA" id="GLSQWFP"/>
<name>R7V1P8_CAPTE</name>
<evidence type="ECO:0008006" key="6">
    <source>
        <dbReference type="Google" id="ProtNLM"/>
    </source>
</evidence>
<proteinExistence type="predicted"/>
<dbReference type="InterPro" id="IPR050216">
    <property type="entry name" value="LRR_domain-containing"/>
</dbReference>
<dbReference type="EnsemblMetazoa" id="CapteT150790">
    <property type="protein sequence ID" value="CapteP150790"/>
    <property type="gene ID" value="CapteG150790"/>
</dbReference>
<dbReference type="AlphaFoldDB" id="R7V1P8"/>
<dbReference type="STRING" id="283909.R7V1P8"/>